<evidence type="ECO:0000313" key="1">
    <source>
        <dbReference type="EMBL" id="JAD86487.1"/>
    </source>
</evidence>
<reference evidence="1" key="1">
    <citation type="submission" date="2014-09" db="EMBL/GenBank/DDBJ databases">
        <authorList>
            <person name="Magalhaes I.L.F."/>
            <person name="Oliveira U."/>
            <person name="Santos F.R."/>
            <person name="Vidigal T.H.D.A."/>
            <person name="Brescovit A.D."/>
            <person name="Santos A.J."/>
        </authorList>
    </citation>
    <scope>NUCLEOTIDE SEQUENCE</scope>
    <source>
        <tissue evidence="1">Shoot tissue taken approximately 20 cm above the soil surface</tissue>
    </source>
</reference>
<sequence length="55" mass="5878">MAGLPPETSLMTLNKGSETAAISSTALQSSSSLRISTQEILRDLLAYEEDEYSGL</sequence>
<accession>A0A0A9DRV3</accession>
<proteinExistence type="predicted"/>
<name>A0A0A9DRV3_ARUDO</name>
<protein>
    <submittedName>
        <fullName evidence="1">Uncharacterized protein</fullName>
    </submittedName>
</protein>
<organism evidence="1">
    <name type="scientific">Arundo donax</name>
    <name type="common">Giant reed</name>
    <name type="synonym">Donax arundinaceus</name>
    <dbReference type="NCBI Taxonomy" id="35708"/>
    <lineage>
        <taxon>Eukaryota</taxon>
        <taxon>Viridiplantae</taxon>
        <taxon>Streptophyta</taxon>
        <taxon>Embryophyta</taxon>
        <taxon>Tracheophyta</taxon>
        <taxon>Spermatophyta</taxon>
        <taxon>Magnoliopsida</taxon>
        <taxon>Liliopsida</taxon>
        <taxon>Poales</taxon>
        <taxon>Poaceae</taxon>
        <taxon>PACMAD clade</taxon>
        <taxon>Arundinoideae</taxon>
        <taxon>Arundineae</taxon>
        <taxon>Arundo</taxon>
    </lineage>
</organism>
<dbReference type="EMBL" id="GBRH01211408">
    <property type="protein sequence ID" value="JAD86487.1"/>
    <property type="molecule type" value="Transcribed_RNA"/>
</dbReference>
<reference evidence="1" key="2">
    <citation type="journal article" date="2015" name="Data Brief">
        <title>Shoot transcriptome of the giant reed, Arundo donax.</title>
        <authorList>
            <person name="Barrero R.A."/>
            <person name="Guerrero F.D."/>
            <person name="Moolhuijzen P."/>
            <person name="Goolsby J.A."/>
            <person name="Tidwell J."/>
            <person name="Bellgard S.E."/>
            <person name="Bellgard M.I."/>
        </authorList>
    </citation>
    <scope>NUCLEOTIDE SEQUENCE</scope>
    <source>
        <tissue evidence="1">Shoot tissue taken approximately 20 cm above the soil surface</tissue>
    </source>
</reference>
<dbReference type="AlphaFoldDB" id="A0A0A9DRV3"/>